<reference evidence="2" key="1">
    <citation type="journal article" date="2011" name="BMC Genomics">
        <title>Complete genome sequence of the filamentous anoxygenic phototrophic bacterium Chloroflexus aurantiacus.</title>
        <authorList>
            <person name="Tang K.H."/>
            <person name="Barry K."/>
            <person name="Chertkov O."/>
            <person name="Dalin E."/>
            <person name="Han C.S."/>
            <person name="Hauser L.J."/>
            <person name="Honchak B.M."/>
            <person name="Karbach L.E."/>
            <person name="Land M.L."/>
            <person name="Lapidus A."/>
            <person name="Larimer F.W."/>
            <person name="Mikhailova N."/>
            <person name="Pitluck S."/>
            <person name="Pierson B.K."/>
            <person name="Blankenship R.E."/>
        </authorList>
    </citation>
    <scope>NUCLEOTIDE SEQUENCE [LARGE SCALE GENOMIC DNA]</scope>
    <source>
        <strain evidence="2">ATCC 29366 / DSM 635 / J-10-fl</strain>
    </source>
</reference>
<dbReference type="HOGENOM" id="CLU_2477716_0_0_0"/>
<gene>
    <name evidence="1" type="ordered locus">Caur_3167</name>
</gene>
<dbReference type="InParanoid" id="A9WI71"/>
<organism evidence="1 2">
    <name type="scientific">Chloroflexus aurantiacus (strain ATCC 29366 / DSM 635 / J-10-fl)</name>
    <dbReference type="NCBI Taxonomy" id="324602"/>
    <lineage>
        <taxon>Bacteria</taxon>
        <taxon>Bacillati</taxon>
        <taxon>Chloroflexota</taxon>
        <taxon>Chloroflexia</taxon>
        <taxon>Chloroflexales</taxon>
        <taxon>Chloroflexineae</taxon>
        <taxon>Chloroflexaceae</taxon>
        <taxon>Chloroflexus</taxon>
    </lineage>
</organism>
<name>A9WI71_CHLAA</name>
<protein>
    <submittedName>
        <fullName evidence="1">Uncharacterized protein</fullName>
    </submittedName>
</protein>
<keyword evidence="2" id="KW-1185">Reference proteome</keyword>
<evidence type="ECO:0000313" key="2">
    <source>
        <dbReference type="Proteomes" id="UP000002008"/>
    </source>
</evidence>
<dbReference type="EMBL" id="CP000909">
    <property type="protein sequence ID" value="ABY36363.1"/>
    <property type="molecule type" value="Genomic_DNA"/>
</dbReference>
<dbReference type="AlphaFoldDB" id="A9WI71"/>
<dbReference type="Proteomes" id="UP000002008">
    <property type="component" value="Chromosome"/>
</dbReference>
<evidence type="ECO:0000313" key="1">
    <source>
        <dbReference type="EMBL" id="ABY36363.1"/>
    </source>
</evidence>
<dbReference type="KEGG" id="cau:Caur_3167"/>
<dbReference type="EnsemblBacteria" id="ABY36363">
    <property type="protein sequence ID" value="ABY36363"/>
    <property type="gene ID" value="Caur_3167"/>
</dbReference>
<proteinExistence type="predicted"/>
<accession>A9WI71</accession>
<sequence length="87" mass="9185">MAAALQTRDTGNLVGKLHPHQRVFLRCGQRKAVGLYSCISVSSGADRYGYALHHAPGQEDGGAAAWLPHSKLATRATWSGSCIHASG</sequence>